<name>A0ABV5QAB3_9ACTN</name>
<protein>
    <submittedName>
        <fullName evidence="1">Uncharacterized protein</fullName>
    </submittedName>
</protein>
<organism evidence="1 2">
    <name type="scientific">Nonomuraea roseola</name>
    <dbReference type="NCBI Taxonomy" id="46179"/>
    <lineage>
        <taxon>Bacteria</taxon>
        <taxon>Bacillati</taxon>
        <taxon>Actinomycetota</taxon>
        <taxon>Actinomycetes</taxon>
        <taxon>Streptosporangiales</taxon>
        <taxon>Streptosporangiaceae</taxon>
        <taxon>Nonomuraea</taxon>
    </lineage>
</organism>
<sequence length="171" mass="18840">MAGESISLDDLIAQQEQQGLPSIVEAVADRPDHVKITPYAVGAGPLRSHAFVVPKDAVESVTTTEESHTCCGKKSPVVETTFADPILNDVLQQLSRAFPRDVPRRSARAGGPAPGSRRHRRVRADGIYCDIAYQDCMGYCLREYEYGSKEFRECASDCDEGYWECLGPDFP</sequence>
<proteinExistence type="predicted"/>
<gene>
    <name evidence="1" type="ORF">ACFFRN_34400</name>
</gene>
<comment type="caution">
    <text evidence="1">The sequence shown here is derived from an EMBL/GenBank/DDBJ whole genome shotgun (WGS) entry which is preliminary data.</text>
</comment>
<accession>A0ABV5QAB3</accession>
<evidence type="ECO:0000313" key="2">
    <source>
        <dbReference type="Proteomes" id="UP001589646"/>
    </source>
</evidence>
<keyword evidence="2" id="KW-1185">Reference proteome</keyword>
<dbReference type="RefSeq" id="WP_346119594.1">
    <property type="nucleotide sequence ID" value="NZ_BAAAXC010000008.1"/>
</dbReference>
<evidence type="ECO:0000313" key="1">
    <source>
        <dbReference type="EMBL" id="MFB9531721.1"/>
    </source>
</evidence>
<reference evidence="1 2" key="1">
    <citation type="submission" date="2024-09" db="EMBL/GenBank/DDBJ databases">
        <authorList>
            <person name="Sun Q."/>
            <person name="Mori K."/>
        </authorList>
    </citation>
    <scope>NUCLEOTIDE SEQUENCE [LARGE SCALE GENOMIC DNA]</scope>
    <source>
        <strain evidence="1 2">JCM 3323</strain>
    </source>
</reference>
<dbReference type="EMBL" id="JBHMCE010000011">
    <property type="protein sequence ID" value="MFB9531721.1"/>
    <property type="molecule type" value="Genomic_DNA"/>
</dbReference>
<dbReference type="Proteomes" id="UP001589646">
    <property type="component" value="Unassembled WGS sequence"/>
</dbReference>